<evidence type="ECO:0000313" key="2">
    <source>
        <dbReference type="Proteomes" id="UP000440498"/>
    </source>
</evidence>
<dbReference type="RefSeq" id="WP_152838454.1">
    <property type="nucleotide sequence ID" value="NZ_WHUG01000004.1"/>
</dbReference>
<name>A0A6A7N2J7_9BURK</name>
<gene>
    <name evidence="1" type="ORF">GEV02_13575</name>
</gene>
<protein>
    <submittedName>
        <fullName evidence="1">Uncharacterized protein</fullName>
    </submittedName>
</protein>
<accession>A0A6A7N2J7</accession>
<dbReference type="AlphaFoldDB" id="A0A6A7N2J7"/>
<evidence type="ECO:0000313" key="1">
    <source>
        <dbReference type="EMBL" id="MQA39181.1"/>
    </source>
</evidence>
<dbReference type="Proteomes" id="UP000440498">
    <property type="component" value="Unassembled WGS sequence"/>
</dbReference>
<sequence>MRINPGAGLRLVKRVQLVPVFLEVILEHGFVYGNASSVRMFYEATVDGLGERRVYQLISAHLERAPLIVDKMLYWFRPDDEALMQEVQALKARFNEMYPSFQSNHSTGILPTGR</sequence>
<comment type="caution">
    <text evidence="1">The sequence shown here is derived from an EMBL/GenBank/DDBJ whole genome shotgun (WGS) entry which is preliminary data.</text>
</comment>
<proteinExistence type="predicted"/>
<dbReference type="EMBL" id="WHUG01000004">
    <property type="protein sequence ID" value="MQA39181.1"/>
    <property type="molecule type" value="Genomic_DNA"/>
</dbReference>
<keyword evidence="2" id="KW-1185">Reference proteome</keyword>
<organism evidence="1 2">
    <name type="scientific">Rugamonas aquatica</name>
    <dbReference type="NCBI Taxonomy" id="2743357"/>
    <lineage>
        <taxon>Bacteria</taxon>
        <taxon>Pseudomonadati</taxon>
        <taxon>Pseudomonadota</taxon>
        <taxon>Betaproteobacteria</taxon>
        <taxon>Burkholderiales</taxon>
        <taxon>Oxalobacteraceae</taxon>
        <taxon>Telluria group</taxon>
        <taxon>Rugamonas</taxon>
    </lineage>
</organism>
<reference evidence="1 2" key="1">
    <citation type="submission" date="2019-10" db="EMBL/GenBank/DDBJ databases">
        <title>Two novel species isolated from a subtropical stream in China.</title>
        <authorList>
            <person name="Lu H."/>
        </authorList>
    </citation>
    <scope>NUCLEOTIDE SEQUENCE [LARGE SCALE GENOMIC DNA]</scope>
    <source>
        <strain evidence="1 2">FT29W</strain>
    </source>
</reference>